<keyword evidence="4" id="KW-0732">Signal</keyword>
<dbReference type="GO" id="GO:0009253">
    <property type="term" value="P:peptidoglycan catabolic process"/>
    <property type="evidence" value="ECO:0007669"/>
    <property type="project" value="InterPro"/>
</dbReference>
<protein>
    <recommendedName>
        <fullName evidence="2">N-acetylmuramoyl-L-alanine amidase</fullName>
        <ecNumber evidence="2">3.5.1.28</ecNumber>
    </recommendedName>
</protein>
<dbReference type="CDD" id="cd02696">
    <property type="entry name" value="MurNAc-LAA"/>
    <property type="match status" value="1"/>
</dbReference>
<reference evidence="9 10" key="1">
    <citation type="submission" date="2018-08" db="EMBL/GenBank/DDBJ databases">
        <title>A genome reference for cultivated species of the human gut microbiota.</title>
        <authorList>
            <person name="Zou Y."/>
            <person name="Xue W."/>
            <person name="Luo G."/>
        </authorList>
    </citation>
    <scope>NUCLEOTIDE SEQUENCE [LARGE SCALE GENOMIC DNA]</scope>
    <source>
        <strain evidence="8 10">AM40-34</strain>
        <strain evidence="7 9">TF03-6</strain>
    </source>
</reference>
<evidence type="ECO:0000313" key="8">
    <source>
        <dbReference type="EMBL" id="RHB30106.1"/>
    </source>
</evidence>
<evidence type="ECO:0000256" key="4">
    <source>
        <dbReference type="SAM" id="SignalP"/>
    </source>
</evidence>
<dbReference type="InterPro" id="IPR002508">
    <property type="entry name" value="MurNAc-LAA_cat"/>
</dbReference>
<comment type="caution">
    <text evidence="7">The sequence shown here is derived from an EMBL/GenBank/DDBJ whole genome shotgun (WGS) entry which is preliminary data.</text>
</comment>
<dbReference type="EC" id="3.5.1.28" evidence="2"/>
<dbReference type="EMBL" id="WCLA01000019">
    <property type="protein sequence ID" value="KAB5327235.1"/>
    <property type="molecule type" value="Genomic_DNA"/>
</dbReference>
<dbReference type="RefSeq" id="WP_034535946.1">
    <property type="nucleotide sequence ID" value="NZ_CAXSRQ010000005.1"/>
</dbReference>
<dbReference type="EMBL" id="QSGN01000012">
    <property type="protein sequence ID" value="RHB30106.1"/>
    <property type="molecule type" value="Genomic_DNA"/>
</dbReference>
<evidence type="ECO:0000259" key="5">
    <source>
        <dbReference type="Pfam" id="PF01520"/>
    </source>
</evidence>
<dbReference type="GO" id="GO:0008745">
    <property type="term" value="F:N-acetylmuramoyl-L-alanine amidase activity"/>
    <property type="evidence" value="ECO:0007669"/>
    <property type="project" value="UniProtKB-EC"/>
</dbReference>
<dbReference type="InterPro" id="IPR050695">
    <property type="entry name" value="N-acetylmuramoyl_amidase_3"/>
</dbReference>
<dbReference type="GO" id="GO:0030288">
    <property type="term" value="C:outer membrane-bounded periplasmic space"/>
    <property type="evidence" value="ECO:0007669"/>
    <property type="project" value="TreeGrafter"/>
</dbReference>
<organism evidence="7 9">
    <name type="scientific">Bacteroides stercoris</name>
    <dbReference type="NCBI Taxonomy" id="46506"/>
    <lineage>
        <taxon>Bacteria</taxon>
        <taxon>Pseudomonadati</taxon>
        <taxon>Bacteroidota</taxon>
        <taxon>Bacteroidia</taxon>
        <taxon>Bacteroidales</taxon>
        <taxon>Bacteroidaceae</taxon>
        <taxon>Bacteroides</taxon>
    </lineage>
</organism>
<dbReference type="PANTHER" id="PTHR30404:SF0">
    <property type="entry name" value="N-ACETYLMURAMOYL-L-ALANINE AMIDASE AMIC"/>
    <property type="match status" value="1"/>
</dbReference>
<dbReference type="Pfam" id="PF01520">
    <property type="entry name" value="Amidase_3"/>
    <property type="match status" value="1"/>
</dbReference>
<feature type="signal peptide" evidence="4">
    <location>
        <begin position="1"/>
        <end position="28"/>
    </location>
</feature>
<comment type="catalytic activity">
    <reaction evidence="1">
        <text>Hydrolyzes the link between N-acetylmuramoyl residues and L-amino acid residues in certain cell-wall glycopeptides.</text>
        <dbReference type="EC" id="3.5.1.28"/>
    </reaction>
</comment>
<gene>
    <name evidence="8" type="ORF">DW889_06805</name>
    <name evidence="7" type="ORF">DXC34_03605</name>
    <name evidence="6" type="ORF">F9950_10125</name>
</gene>
<dbReference type="Proteomes" id="UP000431177">
    <property type="component" value="Unassembled WGS sequence"/>
</dbReference>
<dbReference type="EMBL" id="QSSV01000003">
    <property type="protein sequence ID" value="RGM15710.1"/>
    <property type="molecule type" value="Genomic_DNA"/>
</dbReference>
<dbReference type="PANTHER" id="PTHR30404">
    <property type="entry name" value="N-ACETYLMURAMOYL-L-ALANINE AMIDASE"/>
    <property type="match status" value="1"/>
</dbReference>
<proteinExistence type="predicted"/>
<evidence type="ECO:0000313" key="7">
    <source>
        <dbReference type="EMBL" id="RGM15710.1"/>
    </source>
</evidence>
<evidence type="ECO:0000256" key="1">
    <source>
        <dbReference type="ARBA" id="ARBA00001561"/>
    </source>
</evidence>
<feature type="domain" description="MurNAc-LAA" evidence="5">
    <location>
        <begin position="130"/>
        <end position="338"/>
    </location>
</feature>
<keyword evidence="3" id="KW-0378">Hydrolase</keyword>
<evidence type="ECO:0000313" key="11">
    <source>
        <dbReference type="Proteomes" id="UP000431177"/>
    </source>
</evidence>
<reference evidence="6 11" key="2">
    <citation type="journal article" date="2019" name="Nat. Med.">
        <title>A library of human gut bacterial isolates paired with longitudinal multiomics data enables mechanistic microbiome research.</title>
        <authorList>
            <person name="Poyet M."/>
            <person name="Groussin M."/>
            <person name="Gibbons S.M."/>
            <person name="Avila-Pacheco J."/>
            <person name="Jiang X."/>
            <person name="Kearney S.M."/>
            <person name="Perrotta A.R."/>
            <person name="Berdy B."/>
            <person name="Zhao S."/>
            <person name="Lieberman T.D."/>
            <person name="Swanson P.K."/>
            <person name="Smith M."/>
            <person name="Roesemann S."/>
            <person name="Alexander J.E."/>
            <person name="Rich S.A."/>
            <person name="Livny J."/>
            <person name="Vlamakis H."/>
            <person name="Clish C."/>
            <person name="Bullock K."/>
            <person name="Deik A."/>
            <person name="Scott J."/>
            <person name="Pierce K.A."/>
            <person name="Xavier R.J."/>
            <person name="Alm E.J."/>
        </authorList>
    </citation>
    <scope>NUCLEOTIDE SEQUENCE [LARGE SCALE GENOMIC DNA]</scope>
    <source>
        <strain evidence="6 11">BIOML-A2</strain>
    </source>
</reference>
<evidence type="ECO:0000313" key="6">
    <source>
        <dbReference type="EMBL" id="KAB5327235.1"/>
    </source>
</evidence>
<dbReference type="Proteomes" id="UP000283482">
    <property type="component" value="Unassembled WGS sequence"/>
</dbReference>
<sequence>MTNNGNMKRIFCLLAVLFCTFLLLDVSAQGEYATPKSGEGISSFLERNKRPGKAYYNEFMKLNEKRLRGKEELRLGVKYVLPPLKKGTSASVSPKAVAGKKRVVRERLFGKKLADVTVTSNRLQGACFYVVSGHGGPDPGAIGKIGKVELHEDEYAYDVALRLARNLMQEGAEVHIIIQDAKDGIRDSRYLSNSKRETCMGDAIPLNQVARLQQRCTKINELYRKDRRKYKYCRAIFLHVDSRSRSAQTDVFFYHAPKSVSGKKLAVTMKETFESKYDKHQPNRGFEGTVSSRNLYVLLQAAPVSVFVELGNIQNTFDQRRFVISSNRQALAKWMTEGFIADYKQVK</sequence>
<dbReference type="Proteomes" id="UP000261223">
    <property type="component" value="Unassembled WGS sequence"/>
</dbReference>
<evidence type="ECO:0000256" key="3">
    <source>
        <dbReference type="ARBA" id="ARBA00022801"/>
    </source>
</evidence>
<evidence type="ECO:0000313" key="10">
    <source>
        <dbReference type="Proteomes" id="UP000283482"/>
    </source>
</evidence>
<dbReference type="AlphaFoldDB" id="A0A3E4UTG1"/>
<evidence type="ECO:0000313" key="9">
    <source>
        <dbReference type="Proteomes" id="UP000261223"/>
    </source>
</evidence>
<dbReference type="Gene3D" id="3.40.630.40">
    <property type="entry name" value="Zn-dependent exopeptidases"/>
    <property type="match status" value="1"/>
</dbReference>
<dbReference type="SUPFAM" id="SSF53187">
    <property type="entry name" value="Zn-dependent exopeptidases"/>
    <property type="match status" value="1"/>
</dbReference>
<feature type="chain" id="PRO_5036337925" description="N-acetylmuramoyl-L-alanine amidase" evidence="4">
    <location>
        <begin position="29"/>
        <end position="347"/>
    </location>
</feature>
<evidence type="ECO:0000256" key="2">
    <source>
        <dbReference type="ARBA" id="ARBA00011901"/>
    </source>
</evidence>
<accession>A0A3E4UTG1</accession>
<name>A0A3E4UTG1_BACSE</name>